<evidence type="ECO:0000256" key="4">
    <source>
        <dbReference type="ARBA" id="ARBA00022605"/>
    </source>
</evidence>
<evidence type="ECO:0000256" key="2">
    <source>
        <dbReference type="ARBA" id="ARBA00009667"/>
    </source>
</evidence>
<dbReference type="GO" id="GO:0000107">
    <property type="term" value="F:imidazoleglycerol-phosphate synthase activity"/>
    <property type="evidence" value="ECO:0007669"/>
    <property type="project" value="UniProtKB-UniRule"/>
</dbReference>
<organism evidence="11 12">
    <name type="scientific">Mesoterricola silvestris</name>
    <dbReference type="NCBI Taxonomy" id="2927979"/>
    <lineage>
        <taxon>Bacteria</taxon>
        <taxon>Pseudomonadati</taxon>
        <taxon>Acidobacteriota</taxon>
        <taxon>Holophagae</taxon>
        <taxon>Holophagales</taxon>
        <taxon>Holophagaceae</taxon>
        <taxon>Mesoterricola</taxon>
    </lineage>
</organism>
<dbReference type="NCBIfam" id="TIGR00735">
    <property type="entry name" value="hisF"/>
    <property type="match status" value="1"/>
</dbReference>
<dbReference type="EMBL" id="AP027080">
    <property type="protein sequence ID" value="BDU71718.1"/>
    <property type="molecule type" value="Genomic_DNA"/>
</dbReference>
<dbReference type="GO" id="GO:0016829">
    <property type="term" value="F:lyase activity"/>
    <property type="evidence" value="ECO:0007669"/>
    <property type="project" value="UniProtKB-KW"/>
</dbReference>
<evidence type="ECO:0000313" key="12">
    <source>
        <dbReference type="Proteomes" id="UP001238179"/>
    </source>
</evidence>
<keyword evidence="4 9" id="KW-0028">Amino-acid biosynthesis</keyword>
<dbReference type="InterPro" id="IPR013785">
    <property type="entry name" value="Aldolase_TIM"/>
</dbReference>
<sequence>MVMKRIIPCLDVKNGRVVKGVQFQNLRDSGDPVELAARYDAEGADELVFLDITAGIEKRDTAVRMVEAVAREVFIPFTVGGGIRTVADAEALLMAGCDKVAVNSAAVRRPELITELATRFGSQCVVLAVDVRRPAYGILVAVDAGRTLTQLTLGAWLAEAQDRGAGEVLLTSMDRDGTGSGYDLDVLRRASRGLRVPLIASGGFGEAAHAVEAFGAGADAVLAAGIFHTGGLTVRRLKEQLAREGVEVRPC</sequence>
<dbReference type="AlphaFoldDB" id="A0AA48H4I0"/>
<evidence type="ECO:0000256" key="10">
    <source>
        <dbReference type="RuleBase" id="RU003657"/>
    </source>
</evidence>
<reference evidence="12" key="1">
    <citation type="journal article" date="2023" name="Int. J. Syst. Evol. Microbiol.">
        <title>Mesoterricola silvestris gen. nov., sp. nov., Mesoterricola sediminis sp. nov., Geothrix oryzae sp. nov., Geothrix edaphica sp. nov., Geothrix rubra sp. nov., and Geothrix limicola sp. nov., six novel members of Acidobacteriota isolated from soils.</title>
        <authorList>
            <person name="Itoh H."/>
            <person name="Sugisawa Y."/>
            <person name="Mise K."/>
            <person name="Xu Z."/>
            <person name="Kuniyasu M."/>
            <person name="Ushijima N."/>
            <person name="Kawano K."/>
            <person name="Kobayashi E."/>
            <person name="Shiratori Y."/>
            <person name="Masuda Y."/>
            <person name="Senoo K."/>
        </authorList>
    </citation>
    <scope>NUCLEOTIDE SEQUENCE [LARGE SCALE GENOMIC DNA]</scope>
    <source>
        <strain evidence="12">W79</strain>
    </source>
</reference>
<dbReference type="PANTHER" id="PTHR21235">
    <property type="entry name" value="IMIDAZOLE GLYCEROL PHOSPHATE SYNTHASE SUBUNIT HISF/H IGP SYNTHASE SUBUNIT HISF/H"/>
    <property type="match status" value="1"/>
</dbReference>
<comment type="pathway">
    <text evidence="1 9">Amino-acid biosynthesis; L-histidine biosynthesis; L-histidine from 5-phospho-alpha-D-ribose 1-diphosphate: step 5/9.</text>
</comment>
<dbReference type="Pfam" id="PF00977">
    <property type="entry name" value="His_biosynth"/>
    <property type="match status" value="1"/>
</dbReference>
<keyword evidence="12" id="KW-1185">Reference proteome</keyword>
<dbReference type="Proteomes" id="UP001238179">
    <property type="component" value="Chromosome"/>
</dbReference>
<comment type="catalytic activity">
    <reaction evidence="8 9">
        <text>5-[(5-phospho-1-deoxy-D-ribulos-1-ylimino)methylamino]-1-(5-phospho-beta-D-ribosyl)imidazole-4-carboxamide + L-glutamine = D-erythro-1-(imidazol-4-yl)glycerol 3-phosphate + 5-amino-1-(5-phospho-beta-D-ribosyl)imidazole-4-carboxamide + L-glutamate + H(+)</text>
        <dbReference type="Rhea" id="RHEA:24793"/>
        <dbReference type="ChEBI" id="CHEBI:15378"/>
        <dbReference type="ChEBI" id="CHEBI:29985"/>
        <dbReference type="ChEBI" id="CHEBI:58278"/>
        <dbReference type="ChEBI" id="CHEBI:58359"/>
        <dbReference type="ChEBI" id="CHEBI:58475"/>
        <dbReference type="ChEBI" id="CHEBI:58525"/>
        <dbReference type="EC" id="4.3.2.10"/>
    </reaction>
</comment>
<dbReference type="InterPro" id="IPR011060">
    <property type="entry name" value="RibuloseP-bd_barrel"/>
</dbReference>
<dbReference type="GO" id="GO:0005737">
    <property type="term" value="C:cytoplasm"/>
    <property type="evidence" value="ECO:0007669"/>
    <property type="project" value="UniProtKB-SubCell"/>
</dbReference>
<accession>A0AA48H4I0</accession>
<dbReference type="Gene3D" id="3.20.20.70">
    <property type="entry name" value="Aldolase class I"/>
    <property type="match status" value="1"/>
</dbReference>
<comment type="similarity">
    <text evidence="2 9 10">Belongs to the HisA/HisF family.</text>
</comment>
<keyword evidence="5 9" id="KW-0368">Histidine biosynthesis</keyword>
<feature type="active site" evidence="9">
    <location>
        <position position="11"/>
    </location>
</feature>
<dbReference type="InterPro" id="IPR004651">
    <property type="entry name" value="HisF"/>
</dbReference>
<evidence type="ECO:0000256" key="3">
    <source>
        <dbReference type="ARBA" id="ARBA00011152"/>
    </source>
</evidence>
<dbReference type="EC" id="4.3.2.10" evidence="9"/>
<evidence type="ECO:0000256" key="6">
    <source>
        <dbReference type="ARBA" id="ARBA00023239"/>
    </source>
</evidence>
<proteinExistence type="inferred from homology"/>
<keyword evidence="9" id="KW-0963">Cytoplasm</keyword>
<comment type="function">
    <text evidence="7 9">IGPS catalyzes the conversion of PRFAR and glutamine to IGP, AICAR and glutamate. The HisF subunit catalyzes the cyclization activity that produces IGP and AICAR from PRFAR using the ammonia provided by the HisH subunit.</text>
</comment>
<comment type="subunit">
    <text evidence="3 9">Heterodimer of HisH and HisF.</text>
</comment>
<evidence type="ECO:0000256" key="7">
    <source>
        <dbReference type="ARBA" id="ARBA00025475"/>
    </source>
</evidence>
<protein>
    <recommendedName>
        <fullName evidence="9">Imidazole glycerol phosphate synthase subunit HisF</fullName>
        <ecNumber evidence="9">4.3.2.10</ecNumber>
    </recommendedName>
    <alternativeName>
        <fullName evidence="9">IGP synthase cyclase subunit</fullName>
    </alternativeName>
    <alternativeName>
        <fullName evidence="9">IGP synthase subunit HisF</fullName>
    </alternativeName>
    <alternativeName>
        <fullName evidence="9">ImGP synthase subunit HisF</fullName>
        <shortName evidence="9">IGPS subunit HisF</shortName>
    </alternativeName>
</protein>
<dbReference type="CDD" id="cd04731">
    <property type="entry name" value="HisF"/>
    <property type="match status" value="1"/>
</dbReference>
<feature type="active site" evidence="9">
    <location>
        <position position="130"/>
    </location>
</feature>
<evidence type="ECO:0000313" key="11">
    <source>
        <dbReference type="EMBL" id="BDU71718.1"/>
    </source>
</evidence>
<dbReference type="RefSeq" id="WP_394366783.1">
    <property type="nucleotide sequence ID" value="NZ_AP027080.1"/>
</dbReference>
<dbReference type="SUPFAM" id="SSF51366">
    <property type="entry name" value="Ribulose-phoshate binding barrel"/>
    <property type="match status" value="1"/>
</dbReference>
<dbReference type="KEGG" id="msil:METEAL_08920"/>
<dbReference type="InterPro" id="IPR050064">
    <property type="entry name" value="IGPS_HisA/HisF"/>
</dbReference>
<evidence type="ECO:0000256" key="1">
    <source>
        <dbReference type="ARBA" id="ARBA00005091"/>
    </source>
</evidence>
<name>A0AA48H4I0_9BACT</name>
<gene>
    <name evidence="9 11" type="primary">hisF</name>
    <name evidence="11" type="ORF">METEAL_08920</name>
</gene>
<evidence type="ECO:0000256" key="8">
    <source>
        <dbReference type="ARBA" id="ARBA00047838"/>
    </source>
</evidence>
<evidence type="ECO:0000256" key="9">
    <source>
        <dbReference type="HAMAP-Rule" id="MF_01013"/>
    </source>
</evidence>
<dbReference type="InterPro" id="IPR006062">
    <property type="entry name" value="His_biosynth"/>
</dbReference>
<keyword evidence="6 9" id="KW-0456">Lyase</keyword>
<dbReference type="GO" id="GO:0000105">
    <property type="term" value="P:L-histidine biosynthetic process"/>
    <property type="evidence" value="ECO:0007669"/>
    <property type="project" value="UniProtKB-UniRule"/>
</dbReference>
<dbReference type="PANTHER" id="PTHR21235:SF2">
    <property type="entry name" value="IMIDAZOLE GLYCEROL PHOSPHATE SYNTHASE HISHF"/>
    <property type="match status" value="1"/>
</dbReference>
<dbReference type="HAMAP" id="MF_01013">
    <property type="entry name" value="HisF"/>
    <property type="match status" value="1"/>
</dbReference>
<evidence type="ECO:0000256" key="5">
    <source>
        <dbReference type="ARBA" id="ARBA00023102"/>
    </source>
</evidence>
<comment type="subcellular location">
    <subcellularLocation>
        <location evidence="9">Cytoplasm</location>
    </subcellularLocation>
</comment>